<keyword evidence="2" id="KW-1185">Reference proteome</keyword>
<name>A0A017SNA8_ASPRC</name>
<reference evidence="2" key="1">
    <citation type="journal article" date="2014" name="Nat. Commun.">
        <title>Genomic adaptations of the halophilic Dead Sea filamentous fungus Eurotium rubrum.</title>
        <authorList>
            <person name="Kis-Papo T."/>
            <person name="Weig A.R."/>
            <person name="Riley R."/>
            <person name="Persoh D."/>
            <person name="Salamov A."/>
            <person name="Sun H."/>
            <person name="Lipzen A."/>
            <person name="Wasser S.P."/>
            <person name="Rambold G."/>
            <person name="Grigoriev I.V."/>
            <person name="Nevo E."/>
        </authorList>
    </citation>
    <scope>NUCLEOTIDE SEQUENCE [LARGE SCALE GENOMIC DNA]</scope>
    <source>
        <strain evidence="2">CBS 135680</strain>
    </source>
</reference>
<sequence length="224" mass="25586">MTLRVLSYAGLNDEGHGRWREGLARLLDSFKSLEILELRGYWPNRANTICRHAGLGELTSHVDEIPAKKRRVLKADFERSREWRPWDIPLSFLTTLAIRSKHPPTLTLHLELGLRDIKTPLRPSLSTINALRLGKLFFNARRQAGIGTSSSFRLILWTGRSYPCQGEPERDYTRFAEEYKARYRISLADNGNDNGEGVLEVRRVEGKSLDIREMAVNPAGVFRG</sequence>
<dbReference type="Proteomes" id="UP000019804">
    <property type="component" value="Unassembled WGS sequence"/>
</dbReference>
<organism evidence="1 2">
    <name type="scientific">Aspergillus ruber (strain CBS 135680)</name>
    <dbReference type="NCBI Taxonomy" id="1388766"/>
    <lineage>
        <taxon>Eukaryota</taxon>
        <taxon>Fungi</taxon>
        <taxon>Dikarya</taxon>
        <taxon>Ascomycota</taxon>
        <taxon>Pezizomycotina</taxon>
        <taxon>Eurotiomycetes</taxon>
        <taxon>Eurotiomycetidae</taxon>
        <taxon>Eurotiales</taxon>
        <taxon>Aspergillaceae</taxon>
        <taxon>Aspergillus</taxon>
        <taxon>Aspergillus subgen. Aspergillus</taxon>
    </lineage>
</organism>
<evidence type="ECO:0000313" key="1">
    <source>
        <dbReference type="EMBL" id="EYE98296.1"/>
    </source>
</evidence>
<protein>
    <submittedName>
        <fullName evidence="1">Uncharacterized protein</fullName>
    </submittedName>
</protein>
<dbReference type="RefSeq" id="XP_040641984.1">
    <property type="nucleotide sequence ID" value="XM_040778635.1"/>
</dbReference>
<gene>
    <name evidence="1" type="ORF">EURHEDRAFT_374401</name>
</gene>
<dbReference type="STRING" id="1388766.A0A017SNA8"/>
<dbReference type="GeneID" id="63693759"/>
<dbReference type="AlphaFoldDB" id="A0A017SNA8"/>
<evidence type="ECO:0000313" key="2">
    <source>
        <dbReference type="Proteomes" id="UP000019804"/>
    </source>
</evidence>
<dbReference type="HOGENOM" id="CLU_1234762_0_0_1"/>
<accession>A0A017SNA8</accession>
<proteinExistence type="predicted"/>
<dbReference type="OrthoDB" id="3945550at2759"/>
<dbReference type="EMBL" id="KK088413">
    <property type="protein sequence ID" value="EYE98296.1"/>
    <property type="molecule type" value="Genomic_DNA"/>
</dbReference>